<evidence type="ECO:0000313" key="2">
    <source>
        <dbReference type="EMBL" id="PPR07682.1"/>
    </source>
</evidence>
<dbReference type="OrthoDB" id="5043970at2759"/>
<organism evidence="2 3">
    <name type="scientific">Panaeolus cyanescens</name>
    <dbReference type="NCBI Taxonomy" id="181874"/>
    <lineage>
        <taxon>Eukaryota</taxon>
        <taxon>Fungi</taxon>
        <taxon>Dikarya</taxon>
        <taxon>Basidiomycota</taxon>
        <taxon>Agaricomycotina</taxon>
        <taxon>Agaricomycetes</taxon>
        <taxon>Agaricomycetidae</taxon>
        <taxon>Agaricales</taxon>
        <taxon>Agaricineae</taxon>
        <taxon>Galeropsidaceae</taxon>
        <taxon>Panaeolus</taxon>
    </lineage>
</organism>
<evidence type="ECO:0000313" key="3">
    <source>
        <dbReference type="Proteomes" id="UP000284842"/>
    </source>
</evidence>
<sequence length="192" mass="20546">MKLVVLAAFLSVFANMAMAAPADGDSTTAAAAPAGTQAAGASDDVGVPIWIGVHPIGDAHRLDPPPAINNTNNQELSKRTTSCYSTEYNILRQDMTALSSGLQNINPWTFLNVPATSYTGWYLGTALLCVYNHQWYGTQRVSRWEGGWSIAHIQNTCGYTGTGLCQGGHTFCSSENGTPLQSILKKYPQEGC</sequence>
<keyword evidence="3" id="KW-1185">Reference proteome</keyword>
<gene>
    <name evidence="2" type="ORF">CVT24_003925</name>
</gene>
<dbReference type="AlphaFoldDB" id="A0A409YXF1"/>
<protein>
    <recommendedName>
        <fullName evidence="4">SCP domain-containing protein</fullName>
    </recommendedName>
</protein>
<keyword evidence="1" id="KW-0732">Signal</keyword>
<evidence type="ECO:0000256" key="1">
    <source>
        <dbReference type="SAM" id="SignalP"/>
    </source>
</evidence>
<dbReference type="Proteomes" id="UP000284842">
    <property type="component" value="Unassembled WGS sequence"/>
</dbReference>
<feature type="chain" id="PRO_5019377974" description="SCP domain-containing protein" evidence="1">
    <location>
        <begin position="20"/>
        <end position="192"/>
    </location>
</feature>
<comment type="caution">
    <text evidence="2">The sequence shown here is derived from an EMBL/GenBank/DDBJ whole genome shotgun (WGS) entry which is preliminary data.</text>
</comment>
<feature type="signal peptide" evidence="1">
    <location>
        <begin position="1"/>
        <end position="19"/>
    </location>
</feature>
<evidence type="ECO:0008006" key="4">
    <source>
        <dbReference type="Google" id="ProtNLM"/>
    </source>
</evidence>
<proteinExistence type="predicted"/>
<reference evidence="2 3" key="1">
    <citation type="journal article" date="2018" name="Evol. Lett.">
        <title>Horizontal gene cluster transfer increased hallucinogenic mushroom diversity.</title>
        <authorList>
            <person name="Reynolds H.T."/>
            <person name="Vijayakumar V."/>
            <person name="Gluck-Thaler E."/>
            <person name="Korotkin H.B."/>
            <person name="Matheny P.B."/>
            <person name="Slot J.C."/>
        </authorList>
    </citation>
    <scope>NUCLEOTIDE SEQUENCE [LARGE SCALE GENOMIC DNA]</scope>
    <source>
        <strain evidence="2 3">2629</strain>
    </source>
</reference>
<accession>A0A409YXF1</accession>
<name>A0A409YXF1_9AGAR</name>
<dbReference type="EMBL" id="NHTK01000363">
    <property type="protein sequence ID" value="PPR07682.1"/>
    <property type="molecule type" value="Genomic_DNA"/>
</dbReference>
<dbReference type="InParanoid" id="A0A409YXF1"/>